<dbReference type="Proteomes" id="UP000307747">
    <property type="component" value="Unassembled WGS sequence"/>
</dbReference>
<proteinExistence type="predicted"/>
<reference evidence="1 2" key="1">
    <citation type="submission" date="2019-05" db="EMBL/GenBank/DDBJ databases">
        <title>The metagenome of a microbial culture collection derived from dairy environment covers the genomic content of the human microbiome.</title>
        <authorList>
            <person name="Roder T."/>
            <person name="Wuthrich D."/>
            <person name="Sattari Z."/>
            <person name="Von Ah U."/>
            <person name="Bar C."/>
            <person name="Ronchi F."/>
            <person name="Macpherson A.J."/>
            <person name="Ganal-Vonarburg S.C."/>
            <person name="Bruggmann R."/>
            <person name="Vergeres G."/>
        </authorList>
    </citation>
    <scope>NUCLEOTIDE SEQUENCE [LARGE SCALE GENOMIC DNA]</scope>
    <source>
        <strain evidence="1 2">FAM 20833</strain>
    </source>
</reference>
<dbReference type="EMBL" id="VBTJ01000001">
    <property type="protein sequence ID" value="TLP91423.1"/>
    <property type="molecule type" value="Genomic_DNA"/>
</dbReference>
<dbReference type="PIRSF" id="PIRSF010372">
    <property type="entry name" value="PaiB"/>
    <property type="match status" value="1"/>
</dbReference>
<comment type="caution">
    <text evidence="1">The sequence shown here is derived from an EMBL/GenBank/DDBJ whole genome shotgun (WGS) entry which is preliminary data.</text>
</comment>
<dbReference type="PANTHER" id="PTHR35802">
    <property type="entry name" value="PROTEASE SYNTHASE AND SPORULATION PROTEIN PAI 2"/>
    <property type="match status" value="1"/>
</dbReference>
<evidence type="ECO:0000313" key="1">
    <source>
        <dbReference type="EMBL" id="TLP91423.1"/>
    </source>
</evidence>
<name>A0A5R9B7I1_STAXY</name>
<dbReference type="Gene3D" id="2.30.110.10">
    <property type="entry name" value="Electron Transport, Fmn-binding Protein, Chain A"/>
    <property type="match status" value="1"/>
</dbReference>
<sequence length="202" mass="23268">MYIPKYYEMKDYENIKDFITANNFATIVTNHGSTPTASHLPLNIEERDDSLYLSGHFAKANKQWQTIDGNDKILIIFSGAHGYISSTWYETEDVPTWDYQSVHAYGTGQLLNEEQLKKELSMLLNRYESNHLNGATWENLSEKTKQQIKGIIGFKVKVDKLEAAYKLSQNRSQNDKENIMKELKQTEKPLNSLLADAIKNQQ</sequence>
<dbReference type="Pfam" id="PF04299">
    <property type="entry name" value="FMN_bind_2"/>
    <property type="match status" value="1"/>
</dbReference>
<dbReference type="AlphaFoldDB" id="A0A5R9B7I1"/>
<dbReference type="OrthoDB" id="9794948at2"/>
<dbReference type="RefSeq" id="WP_107542878.1">
    <property type="nucleotide sequence ID" value="NZ_CP031275.1"/>
</dbReference>
<dbReference type="InterPro" id="IPR012349">
    <property type="entry name" value="Split_barrel_FMN-bd"/>
</dbReference>
<dbReference type="SUPFAM" id="SSF50475">
    <property type="entry name" value="FMN-binding split barrel"/>
    <property type="match status" value="1"/>
</dbReference>
<gene>
    <name evidence="1" type="ORF">FEZ53_03840</name>
</gene>
<protein>
    <submittedName>
        <fullName evidence="1">FMN-binding negative transcriptional regulator</fullName>
    </submittedName>
</protein>
<dbReference type="InterPro" id="IPR007396">
    <property type="entry name" value="TR_PAI2-type"/>
</dbReference>
<evidence type="ECO:0000313" key="2">
    <source>
        <dbReference type="Proteomes" id="UP000307747"/>
    </source>
</evidence>
<dbReference type="PANTHER" id="PTHR35802:SF1">
    <property type="entry name" value="PROTEASE SYNTHASE AND SPORULATION PROTEIN PAI 2"/>
    <property type="match status" value="1"/>
</dbReference>
<accession>A0A5R9B7I1</accession>
<organism evidence="1 2">
    <name type="scientific">Staphylococcus xylosus</name>
    <dbReference type="NCBI Taxonomy" id="1288"/>
    <lineage>
        <taxon>Bacteria</taxon>
        <taxon>Bacillati</taxon>
        <taxon>Bacillota</taxon>
        <taxon>Bacilli</taxon>
        <taxon>Bacillales</taxon>
        <taxon>Staphylococcaceae</taxon>
        <taxon>Staphylococcus</taxon>
    </lineage>
</organism>